<sequence length="300" mass="33334">MKRIFLFLCLLWAAGPLYAQDYVDVVKIGYTNTQISNEAIDRSSRMKGFDVSLLTPMQIAPSSHVLIGGDLSIKSLALINNENSTFYNTIIKFGVAKTFNDEWNGYIIALPKFASDYQRNFGSSFLMGGIAMLKNVKSETLTWKFGLYGSQEAYGFFGTPVIGLFYRSPNNKLTIDASLPLVADVNYAFNNQKKTSIGLDFFAIRRSFFIGPDSPTQLYVENNEISFTPYFQYAAADSKLLLRLKGGYSTADFGLFATSDSKMAGISAANIGDNRTRLNQDFRGGLQVKLEATLRIGARR</sequence>
<organism evidence="2 3">
    <name type="scientific">Sphingobacterium populi</name>
    <dbReference type="NCBI Taxonomy" id="1812824"/>
    <lineage>
        <taxon>Bacteria</taxon>
        <taxon>Pseudomonadati</taxon>
        <taxon>Bacteroidota</taxon>
        <taxon>Sphingobacteriia</taxon>
        <taxon>Sphingobacteriales</taxon>
        <taxon>Sphingobacteriaceae</taxon>
        <taxon>Sphingobacterium</taxon>
    </lineage>
</organism>
<feature type="chain" id="PRO_5046598107" evidence="1">
    <location>
        <begin position="20"/>
        <end position="300"/>
    </location>
</feature>
<name>A0ABW5UF44_9SPHI</name>
<feature type="signal peptide" evidence="1">
    <location>
        <begin position="1"/>
        <end position="19"/>
    </location>
</feature>
<keyword evidence="3" id="KW-1185">Reference proteome</keyword>
<gene>
    <name evidence="2" type="ORF">ACFSQ6_08735</name>
</gene>
<proteinExistence type="predicted"/>
<keyword evidence="1" id="KW-0732">Signal</keyword>
<evidence type="ECO:0000313" key="3">
    <source>
        <dbReference type="Proteomes" id="UP001597418"/>
    </source>
</evidence>
<dbReference type="EMBL" id="JBHUMB010000007">
    <property type="protein sequence ID" value="MFD2743481.1"/>
    <property type="molecule type" value="Genomic_DNA"/>
</dbReference>
<dbReference type="Proteomes" id="UP001597418">
    <property type="component" value="Unassembled WGS sequence"/>
</dbReference>
<protein>
    <submittedName>
        <fullName evidence="2">Uncharacterized protein</fullName>
    </submittedName>
</protein>
<comment type="caution">
    <text evidence="2">The sequence shown here is derived from an EMBL/GenBank/DDBJ whole genome shotgun (WGS) entry which is preliminary data.</text>
</comment>
<dbReference type="RefSeq" id="WP_066757474.1">
    <property type="nucleotide sequence ID" value="NZ_JBHUMB010000007.1"/>
</dbReference>
<accession>A0ABW5UF44</accession>
<evidence type="ECO:0000256" key="1">
    <source>
        <dbReference type="SAM" id="SignalP"/>
    </source>
</evidence>
<evidence type="ECO:0000313" key="2">
    <source>
        <dbReference type="EMBL" id="MFD2743481.1"/>
    </source>
</evidence>
<reference evidence="3" key="1">
    <citation type="journal article" date="2019" name="Int. J. Syst. Evol. Microbiol.">
        <title>The Global Catalogue of Microorganisms (GCM) 10K type strain sequencing project: providing services to taxonomists for standard genome sequencing and annotation.</title>
        <authorList>
            <consortium name="The Broad Institute Genomics Platform"/>
            <consortium name="The Broad Institute Genome Sequencing Center for Infectious Disease"/>
            <person name="Wu L."/>
            <person name="Ma J."/>
        </authorList>
    </citation>
    <scope>NUCLEOTIDE SEQUENCE [LARGE SCALE GENOMIC DNA]</scope>
    <source>
        <strain evidence="3">KCTC 42247</strain>
    </source>
</reference>